<dbReference type="PANTHER" id="PTHR14209:SF36">
    <property type="entry name" value="GDSL-LIKE LIPASE_ACYLHYDROLASE FAMILY PROTEIN, EXPRESSED"/>
    <property type="match status" value="1"/>
</dbReference>
<dbReference type="InterPro" id="IPR045136">
    <property type="entry name" value="Iah1-like"/>
</dbReference>
<comment type="caution">
    <text evidence="1">The sequence shown here is derived from an EMBL/GenBank/DDBJ whole genome shotgun (WGS) entry which is preliminary data.</text>
</comment>
<organism evidence="1 2">
    <name type="scientific">Iris pallida</name>
    <name type="common">Sweet iris</name>
    <dbReference type="NCBI Taxonomy" id="29817"/>
    <lineage>
        <taxon>Eukaryota</taxon>
        <taxon>Viridiplantae</taxon>
        <taxon>Streptophyta</taxon>
        <taxon>Embryophyta</taxon>
        <taxon>Tracheophyta</taxon>
        <taxon>Spermatophyta</taxon>
        <taxon>Magnoliopsida</taxon>
        <taxon>Liliopsida</taxon>
        <taxon>Asparagales</taxon>
        <taxon>Iridaceae</taxon>
        <taxon>Iridoideae</taxon>
        <taxon>Irideae</taxon>
        <taxon>Iris</taxon>
    </lineage>
</organism>
<sequence>MMVQHEVGSLLAHHLFPLSCSAPSCRNNYIFGANDAALLGRTSERLHVPIEEYKENLRKIVYRLKECSPTMLVVLITPPPVDEDGRKELQFLYMVTRQWSCQKEQTKQLVYMLSSALSWLKNCKFRILIYGLKCKKLLDGRKCS</sequence>
<evidence type="ECO:0000313" key="1">
    <source>
        <dbReference type="EMBL" id="KAJ6811263.1"/>
    </source>
</evidence>
<dbReference type="EMBL" id="JANAVB010031818">
    <property type="protein sequence ID" value="KAJ6811263.1"/>
    <property type="molecule type" value="Genomic_DNA"/>
</dbReference>
<dbReference type="PANTHER" id="PTHR14209">
    <property type="entry name" value="ISOAMYL ACETATE-HYDROLYZING ESTERASE 1"/>
    <property type="match status" value="1"/>
</dbReference>
<reference evidence="1" key="2">
    <citation type="submission" date="2023-04" db="EMBL/GenBank/DDBJ databases">
        <authorList>
            <person name="Bruccoleri R.E."/>
            <person name="Oakeley E.J."/>
            <person name="Faust A.-M."/>
            <person name="Dessus-Babus S."/>
            <person name="Altorfer M."/>
            <person name="Burckhardt D."/>
            <person name="Oertli M."/>
            <person name="Naumann U."/>
            <person name="Petersen F."/>
            <person name="Wong J."/>
        </authorList>
    </citation>
    <scope>NUCLEOTIDE SEQUENCE</scope>
    <source>
        <strain evidence="1">GSM-AAB239-AS_SAM_17_03QT</strain>
        <tissue evidence="1">Leaf</tissue>
    </source>
</reference>
<name>A0AAX6F4Y4_IRIPA</name>
<dbReference type="InterPro" id="IPR036514">
    <property type="entry name" value="SGNH_hydro_sf"/>
</dbReference>
<dbReference type="SUPFAM" id="SSF52266">
    <property type="entry name" value="SGNH hydrolase"/>
    <property type="match status" value="1"/>
</dbReference>
<proteinExistence type="predicted"/>
<gene>
    <name evidence="1" type="ORF">M6B38_154595</name>
</gene>
<dbReference type="Gene3D" id="3.40.50.1110">
    <property type="entry name" value="SGNH hydrolase"/>
    <property type="match status" value="1"/>
</dbReference>
<accession>A0AAX6F4Y4</accession>
<reference evidence="1" key="1">
    <citation type="journal article" date="2023" name="GigaByte">
        <title>Genome assembly of the bearded iris, Iris pallida Lam.</title>
        <authorList>
            <person name="Bruccoleri R.E."/>
            <person name="Oakeley E.J."/>
            <person name="Faust A.M.E."/>
            <person name="Altorfer M."/>
            <person name="Dessus-Babus S."/>
            <person name="Burckhardt D."/>
            <person name="Oertli M."/>
            <person name="Naumann U."/>
            <person name="Petersen F."/>
            <person name="Wong J."/>
        </authorList>
    </citation>
    <scope>NUCLEOTIDE SEQUENCE</scope>
    <source>
        <strain evidence="1">GSM-AAB239-AS_SAM_17_03QT</strain>
    </source>
</reference>
<keyword evidence="2" id="KW-1185">Reference proteome</keyword>
<protein>
    <submittedName>
        <fullName evidence="1">GDSL esterase/lipase</fullName>
    </submittedName>
</protein>
<dbReference type="Proteomes" id="UP001140949">
    <property type="component" value="Unassembled WGS sequence"/>
</dbReference>
<dbReference type="AlphaFoldDB" id="A0AAX6F4Y4"/>
<evidence type="ECO:0000313" key="2">
    <source>
        <dbReference type="Proteomes" id="UP001140949"/>
    </source>
</evidence>